<keyword evidence="4" id="KW-0809">Transit peptide</keyword>
<dbReference type="InterPro" id="IPR013261">
    <property type="entry name" value="Tim21"/>
</dbReference>
<comment type="subcellular location">
    <subcellularLocation>
        <location evidence="8">Mitochondrion inner membrane</location>
        <topology evidence="8">Single-pass membrane protein</topology>
    </subcellularLocation>
    <subcellularLocation>
        <location evidence="1">Mitochondrion membrane</location>
        <topology evidence="1">Single-pass membrane protein</topology>
    </subcellularLocation>
</comment>
<dbReference type="Proteomes" id="UP001415857">
    <property type="component" value="Unassembled WGS sequence"/>
</dbReference>
<feature type="transmembrane region" description="Helical" evidence="8">
    <location>
        <begin position="176"/>
        <end position="197"/>
    </location>
</feature>
<dbReference type="GO" id="GO:0030150">
    <property type="term" value="P:protein import into mitochondrial matrix"/>
    <property type="evidence" value="ECO:0007669"/>
    <property type="project" value="UniProtKB-UniRule"/>
</dbReference>
<dbReference type="GO" id="GO:0005744">
    <property type="term" value="C:TIM23 mitochondrial import inner membrane translocase complex"/>
    <property type="evidence" value="ECO:0007669"/>
    <property type="project" value="UniProtKB-UniRule"/>
</dbReference>
<comment type="subunit">
    <text evidence="8">Component of the TIM23 complex.</text>
</comment>
<comment type="caution">
    <text evidence="10">The sequence shown here is derived from an EMBL/GenBank/DDBJ whole genome shotgun (WGS) entry which is preliminary data.</text>
</comment>
<gene>
    <name evidence="10" type="ORF">L1049_018087</name>
</gene>
<keyword evidence="8" id="KW-0653">Protein transport</keyword>
<sequence length="263" mass="29077">MHHIKRSAFCTKYKWSAILKPHNGFCTLMEYTPAKRVSEVGLANFSSKVTDKTVINTGAVDIAKRLQVALKSGCGEQSIAVANYMTKDILGAHAGVSVRGWQTRECIGSFSPYQITENFGTNIRSPCFARSFSSRASKPRGEDPSETRKDISTVEDPFDAPTYNIPEKPVTFAEGASYSLIILVGLGIAAAAGYAVFKELIFEPKSKSTKFLGRLWQGFKMTVRFVQVSSLSWNNILNWGSYYMPLGALKKGLNIGCWYSPRN</sequence>
<feature type="compositionally biased region" description="Basic and acidic residues" evidence="9">
    <location>
        <begin position="139"/>
        <end position="152"/>
    </location>
</feature>
<evidence type="ECO:0000256" key="1">
    <source>
        <dbReference type="ARBA" id="ARBA00004304"/>
    </source>
</evidence>
<keyword evidence="3 8" id="KW-0812">Transmembrane</keyword>
<comment type="similarity">
    <text evidence="2 8">Belongs to the TIM21 family.</text>
</comment>
<dbReference type="PANTHER" id="PTHR13032">
    <property type="entry name" value="MITOCHONDRIAL IMPORT INNER MEMBRANE TRANSLOCASE SUBUNIT TIM21"/>
    <property type="match status" value="1"/>
</dbReference>
<dbReference type="AlphaFoldDB" id="A0AAP0NI62"/>
<keyword evidence="7 8" id="KW-0472">Membrane</keyword>
<dbReference type="EMBL" id="JBBPBK010000012">
    <property type="protein sequence ID" value="KAK9273280.1"/>
    <property type="molecule type" value="Genomic_DNA"/>
</dbReference>
<evidence type="ECO:0000256" key="3">
    <source>
        <dbReference type="ARBA" id="ARBA00022692"/>
    </source>
</evidence>
<keyword evidence="6 8" id="KW-0496">Mitochondrion</keyword>
<protein>
    <recommendedName>
        <fullName evidence="8">Mitochondrial import inner membrane translocase subunit Tim21</fullName>
    </recommendedName>
</protein>
<dbReference type="PANTHER" id="PTHR13032:SF6">
    <property type="entry name" value="MITOCHONDRIAL IMPORT INNER MEMBRANE TRANSLOCASE SUBUNIT TIM21"/>
    <property type="match status" value="1"/>
</dbReference>
<evidence type="ECO:0000256" key="2">
    <source>
        <dbReference type="ARBA" id="ARBA00010867"/>
    </source>
</evidence>
<keyword evidence="5 8" id="KW-1133">Transmembrane helix</keyword>
<evidence type="ECO:0000256" key="7">
    <source>
        <dbReference type="ARBA" id="ARBA00023136"/>
    </source>
</evidence>
<feature type="region of interest" description="Disordered" evidence="9">
    <location>
        <begin position="133"/>
        <end position="160"/>
    </location>
</feature>
<keyword evidence="8" id="KW-0811">Translocation</keyword>
<evidence type="ECO:0000256" key="4">
    <source>
        <dbReference type="ARBA" id="ARBA00022946"/>
    </source>
</evidence>
<evidence type="ECO:0000256" key="8">
    <source>
        <dbReference type="RuleBase" id="RU367142"/>
    </source>
</evidence>
<evidence type="ECO:0000256" key="6">
    <source>
        <dbReference type="ARBA" id="ARBA00023128"/>
    </source>
</evidence>
<accession>A0AAP0NI62</accession>
<keyword evidence="8" id="KW-0813">Transport</keyword>
<name>A0AAP0NI62_LIQFO</name>
<evidence type="ECO:0000256" key="5">
    <source>
        <dbReference type="ARBA" id="ARBA00022989"/>
    </source>
</evidence>
<evidence type="ECO:0000313" key="11">
    <source>
        <dbReference type="Proteomes" id="UP001415857"/>
    </source>
</evidence>
<evidence type="ECO:0000256" key="9">
    <source>
        <dbReference type="SAM" id="MobiDB-lite"/>
    </source>
</evidence>
<comment type="function">
    <text evidence="8">Essential component of the TIM23 complex, a complex that mediates the translocation of transit peptide-containing proteins across the mitochondrial inner membrane.</text>
</comment>
<keyword evidence="11" id="KW-1185">Reference proteome</keyword>
<proteinExistence type="inferred from homology"/>
<organism evidence="10 11">
    <name type="scientific">Liquidambar formosana</name>
    <name type="common">Formosan gum</name>
    <dbReference type="NCBI Taxonomy" id="63359"/>
    <lineage>
        <taxon>Eukaryota</taxon>
        <taxon>Viridiplantae</taxon>
        <taxon>Streptophyta</taxon>
        <taxon>Embryophyta</taxon>
        <taxon>Tracheophyta</taxon>
        <taxon>Spermatophyta</taxon>
        <taxon>Magnoliopsida</taxon>
        <taxon>eudicotyledons</taxon>
        <taxon>Gunneridae</taxon>
        <taxon>Pentapetalae</taxon>
        <taxon>Saxifragales</taxon>
        <taxon>Altingiaceae</taxon>
        <taxon>Liquidambar</taxon>
    </lineage>
</organism>
<keyword evidence="8" id="KW-0999">Mitochondrion inner membrane</keyword>
<evidence type="ECO:0000313" key="10">
    <source>
        <dbReference type="EMBL" id="KAK9273280.1"/>
    </source>
</evidence>
<reference evidence="10 11" key="1">
    <citation type="journal article" date="2024" name="Plant J.">
        <title>Genome sequences and population genomics reveal climatic adaptation and genomic divergence between two closely related sweetgum species.</title>
        <authorList>
            <person name="Xu W.Q."/>
            <person name="Ren C.Q."/>
            <person name="Zhang X.Y."/>
            <person name="Comes H.P."/>
            <person name="Liu X.H."/>
            <person name="Li Y.G."/>
            <person name="Kettle C.J."/>
            <person name="Jalonen R."/>
            <person name="Gaisberger H."/>
            <person name="Ma Y.Z."/>
            <person name="Qiu Y.X."/>
        </authorList>
    </citation>
    <scope>NUCLEOTIDE SEQUENCE [LARGE SCALE GENOMIC DNA]</scope>
    <source>
        <strain evidence="10">Hangzhou</strain>
    </source>
</reference>